<dbReference type="RefSeq" id="WP_161128410.1">
    <property type="nucleotide sequence ID" value="NZ_CBCTOK010000037.1"/>
</dbReference>
<dbReference type="PRINTS" id="PR01003">
    <property type="entry name" value="FLGFLIH"/>
</dbReference>
<sequence length="354" mass="39822">MKDGMLEFSDWPMFDLLMTDKELCREVIEIILDESIADIEYIVTEDDVRPTLTNHGVRLDAFVKTKNEIYDIEMQTTKREDLGRRMRYYQGALDTLTLRKGEGYEELPPCIIIFICMHDPFDEGLPVYTLDVNCLEKPSARIGHGFLWKALSAPAWDKLPEGRLQNLLHYVWTGEAGEDPLMGQLAVAVKKANKNENWRKEKMALLTFEEDMEIQRRIAEKKGQERGQIIGLQMGLEQGLAEGLEQGLAEGREHGLAEGREHGLAEGREQGLAEGREQGLAEGREQGLAEGREQGLAEGREQGLAEGRAEAASEVASLMALLLGAERLDDARRAAVDESYRDELMREFGVSQAE</sequence>
<dbReference type="GO" id="GO:0071973">
    <property type="term" value="P:bacterial-type flagellum-dependent cell motility"/>
    <property type="evidence" value="ECO:0007669"/>
    <property type="project" value="InterPro"/>
</dbReference>
<dbReference type="PANTHER" id="PTHR41317:SF1">
    <property type="entry name" value="PD-(D_E)XK NUCLEASE FAMILY TRANSPOSASE"/>
    <property type="match status" value="1"/>
</dbReference>
<accession>A0A6L8Q727</accession>
<dbReference type="InterPro" id="IPR010106">
    <property type="entry name" value="RpnA"/>
</dbReference>
<dbReference type="NCBIfam" id="TIGR01784">
    <property type="entry name" value="T_den_put_tspse"/>
    <property type="match status" value="1"/>
</dbReference>
<dbReference type="InterPro" id="IPR000563">
    <property type="entry name" value="Flag_FliH"/>
</dbReference>
<protein>
    <submittedName>
        <fullName evidence="2">Rpn family recombination-promoting nuclease/putative transposase</fullName>
    </submittedName>
</protein>
<feature type="region of interest" description="Disordered" evidence="1">
    <location>
        <begin position="252"/>
        <end position="309"/>
    </location>
</feature>
<comment type="caution">
    <text evidence="2">The sequence shown here is derived from an EMBL/GenBank/DDBJ whole genome shotgun (WGS) entry which is preliminary data.</text>
</comment>
<proteinExistence type="predicted"/>
<dbReference type="Pfam" id="PF12784">
    <property type="entry name" value="PDDEXK_2"/>
    <property type="match status" value="1"/>
</dbReference>
<evidence type="ECO:0000256" key="1">
    <source>
        <dbReference type="SAM" id="MobiDB-lite"/>
    </source>
</evidence>
<dbReference type="Proteomes" id="UP000472380">
    <property type="component" value="Unassembled WGS sequence"/>
</dbReference>
<dbReference type="AlphaFoldDB" id="A0A6L8Q727"/>
<evidence type="ECO:0000313" key="2">
    <source>
        <dbReference type="EMBL" id="MZG29040.1"/>
    </source>
</evidence>
<dbReference type="GO" id="GO:0009288">
    <property type="term" value="C:bacterial-type flagellum"/>
    <property type="evidence" value="ECO:0007669"/>
    <property type="project" value="InterPro"/>
</dbReference>
<reference evidence="2 3" key="1">
    <citation type="submission" date="2019-07" db="EMBL/GenBank/DDBJ databases">
        <title>Draft genome sequence of Adlercreutzia equolifaciens IPLA 37004, a human intestinal strain that does not produces equol from daidzein.</title>
        <authorList>
            <person name="Vazquez L."/>
            <person name="Florez A.B."/>
            <person name="Mayo B."/>
        </authorList>
    </citation>
    <scope>NUCLEOTIDE SEQUENCE [LARGE SCALE GENOMIC DNA]</scope>
    <source>
        <strain evidence="2 3">IPLA 37004</strain>
    </source>
</reference>
<dbReference type="PANTHER" id="PTHR41317">
    <property type="entry name" value="PD-(D_E)XK NUCLEASE FAMILY TRANSPOSASE"/>
    <property type="match status" value="1"/>
</dbReference>
<dbReference type="GO" id="GO:0003774">
    <property type="term" value="F:cytoskeletal motor activity"/>
    <property type="evidence" value="ECO:0007669"/>
    <property type="project" value="InterPro"/>
</dbReference>
<gene>
    <name evidence="2" type="ORF">FM068_10720</name>
</gene>
<evidence type="ECO:0000313" key="3">
    <source>
        <dbReference type="Proteomes" id="UP000472380"/>
    </source>
</evidence>
<name>A0A6L8Q727_9ACTN</name>
<organism evidence="2 3">
    <name type="scientific">Adlercreutzia equolifaciens</name>
    <dbReference type="NCBI Taxonomy" id="446660"/>
    <lineage>
        <taxon>Bacteria</taxon>
        <taxon>Bacillati</taxon>
        <taxon>Actinomycetota</taxon>
        <taxon>Coriobacteriia</taxon>
        <taxon>Eggerthellales</taxon>
        <taxon>Eggerthellaceae</taxon>
        <taxon>Adlercreutzia</taxon>
    </lineage>
</organism>
<dbReference type="EMBL" id="VJNE01000033">
    <property type="protein sequence ID" value="MZG29040.1"/>
    <property type="molecule type" value="Genomic_DNA"/>
</dbReference>